<dbReference type="Pfam" id="PF13884">
    <property type="entry name" value="Peptidase_S74"/>
    <property type="match status" value="1"/>
</dbReference>
<dbReference type="InterPro" id="IPR030392">
    <property type="entry name" value="S74_ICA"/>
</dbReference>
<dbReference type="EMBL" id="JAFMOY010000125">
    <property type="protein sequence ID" value="MBU9845792.1"/>
    <property type="molecule type" value="Genomic_DNA"/>
</dbReference>
<dbReference type="Proteomes" id="UP000739284">
    <property type="component" value="Unassembled WGS sequence"/>
</dbReference>
<dbReference type="PROSITE" id="PS51688">
    <property type="entry name" value="ICA"/>
    <property type="match status" value="1"/>
</dbReference>
<evidence type="ECO:0000313" key="3">
    <source>
        <dbReference type="Proteomes" id="UP000739284"/>
    </source>
</evidence>
<dbReference type="RefSeq" id="WP_217149462.1">
    <property type="nucleotide sequence ID" value="NZ_JAFMOY010000125.1"/>
</dbReference>
<comment type="caution">
    <text evidence="2">The sequence shown here is derived from an EMBL/GenBank/DDBJ whole genome shotgun (WGS) entry which is preliminary data.</text>
</comment>
<name>A0ABS6LGM4_9GAMM</name>
<dbReference type="CDD" id="cd19958">
    <property type="entry name" value="pyocin_knob"/>
    <property type="match status" value="1"/>
</dbReference>
<gene>
    <name evidence="2" type="ORF">J1784_12310</name>
</gene>
<feature type="domain" description="Peptidase S74" evidence="1">
    <location>
        <begin position="355"/>
        <end position="486"/>
    </location>
</feature>
<accession>A0ABS6LGM4</accession>
<proteinExistence type="predicted"/>
<sequence>MAWYKTGTVAVAATKVTGTGTNFLDAKFGIGPGQAFLLPASGTVKIYEIASVEDATHLTLTTSAGTVAAGAAYAVMSFYTDSIPDFSKRLAAQLGYYQSQMDGWQTIMTGTGAVSVTAPDGTVVNISSFAKLTSDMAKAYTDGGLLNATVTPNSLGNVTDFNIYYQTANANAILDNGYPIAKAGTLYVTKSAYGCQQMYITFQGEAFVRGLTGAFTPAAPNWSDWWPIFTGKNIIPVANGGTGATTAAAARTALGAAPTAAPVFTGGVTLNGTVAIEGTQLNLRASASSGGWPFFVTFMAGQGNNLAYSRMYSENSGDLTMATAVNGSPKYFQHTASGDLLVPRNIQCVSLTQTSDRDKKDFITPILNALDKINAIDGVTFTWKTDGTPSAGVIAQDLMKVLPEAIGSTFDENDEYGTEEQQVEKQVMDEEGNTTRVTETVSVTKLVRKRDESKRSYTVEYNGVIALAVQAIKELSEKVAAMEAYIGPENLATMSKEPTT</sequence>
<organism evidence="2 3">
    <name type="scientific">Rahnella ecdela</name>
    <dbReference type="NCBI Taxonomy" id="2816250"/>
    <lineage>
        <taxon>Bacteria</taxon>
        <taxon>Pseudomonadati</taxon>
        <taxon>Pseudomonadota</taxon>
        <taxon>Gammaproteobacteria</taxon>
        <taxon>Enterobacterales</taxon>
        <taxon>Yersiniaceae</taxon>
        <taxon>Rahnella</taxon>
    </lineage>
</organism>
<reference evidence="2 3" key="1">
    <citation type="submission" date="2021-03" db="EMBL/GenBank/DDBJ databases">
        <title>Five novel Rahnella species.</title>
        <authorList>
            <person name="Brady C."/>
            <person name="Asselin J."/>
            <person name="Beer S."/>
            <person name="Bruberg M.B."/>
            <person name="Crampton B."/>
            <person name="Venter S."/>
            <person name="Arnold D."/>
            <person name="Denman S."/>
        </authorList>
    </citation>
    <scope>NUCLEOTIDE SEQUENCE [LARGE SCALE GENOMIC DNA]</scope>
    <source>
        <strain evidence="2 3">FRB 231</strain>
    </source>
</reference>
<evidence type="ECO:0000259" key="1">
    <source>
        <dbReference type="PROSITE" id="PS51688"/>
    </source>
</evidence>
<keyword evidence="3" id="KW-1185">Reference proteome</keyword>
<protein>
    <submittedName>
        <fullName evidence="2">Tail fiber domain-containing protein</fullName>
    </submittedName>
</protein>
<evidence type="ECO:0000313" key="2">
    <source>
        <dbReference type="EMBL" id="MBU9845792.1"/>
    </source>
</evidence>